<organism evidence="3 4">
    <name type="scientific">Xanthomonas nasturtii</name>
    <dbReference type="NCBI Taxonomy" id="1843581"/>
    <lineage>
        <taxon>Bacteria</taxon>
        <taxon>Pseudomonadati</taxon>
        <taxon>Pseudomonadota</taxon>
        <taxon>Gammaproteobacteria</taxon>
        <taxon>Lysobacterales</taxon>
        <taxon>Lysobacteraceae</taxon>
        <taxon>Xanthomonas</taxon>
    </lineage>
</organism>
<dbReference type="Proteomes" id="UP001167357">
    <property type="component" value="Unassembled WGS sequence"/>
</dbReference>
<dbReference type="SUPFAM" id="SSF53474">
    <property type="entry name" value="alpha/beta-Hydrolases"/>
    <property type="match status" value="1"/>
</dbReference>
<dbReference type="Gene3D" id="2.60.40.3870">
    <property type="entry name" value="Uncharacterised protein PF16024, DUF4785"/>
    <property type="match status" value="1"/>
</dbReference>
<evidence type="ECO:0000256" key="1">
    <source>
        <dbReference type="SAM" id="SignalP"/>
    </source>
</evidence>
<dbReference type="RefSeq" id="WP_249047480.1">
    <property type="nucleotide sequence ID" value="NZ_JAMBEC010000006.1"/>
</dbReference>
<evidence type="ECO:0000313" key="3">
    <source>
        <dbReference type="EMBL" id="MCL1550553.1"/>
    </source>
</evidence>
<keyword evidence="1" id="KW-0732">Signal</keyword>
<comment type="caution">
    <text evidence="3">The sequence shown here is derived from an EMBL/GenBank/DDBJ whole genome shotgun (WGS) entry which is preliminary data.</text>
</comment>
<dbReference type="Pfam" id="PF20943">
    <property type="entry name" value="DUF4785_3rd"/>
    <property type="match status" value="1"/>
</dbReference>
<dbReference type="InterPro" id="IPR029058">
    <property type="entry name" value="AB_hydrolase_fold"/>
</dbReference>
<reference evidence="3" key="1">
    <citation type="submission" date="2022-04" db="EMBL/GenBank/DDBJ databases">
        <title>Genomic comparison of 19 strains of Xanthomonas nasturtii, a newly emerging watercress pathogen.</title>
        <authorList>
            <person name="Harrison J."/>
            <person name="Greer S."/>
            <person name="Hussain R."/>
            <person name="Lascelles D."/>
            <person name="Roberts M."/>
            <person name="Carter B."/>
            <person name="Bryning A."/>
            <person name="Carroll S."/>
            <person name="Aspin A."/>
            <person name="Cruz L."/>
            <person name="Cruz J."/>
            <person name="Grant M."/>
            <person name="Vicente J."/>
            <person name="Studholme D.J."/>
        </authorList>
    </citation>
    <scope>NUCLEOTIDE SEQUENCE</scope>
    <source>
        <strain evidence="3">10016B</strain>
    </source>
</reference>
<proteinExistence type="predicted"/>
<feature type="signal peptide" evidence="1">
    <location>
        <begin position="1"/>
        <end position="29"/>
    </location>
</feature>
<dbReference type="InterPro" id="IPR048295">
    <property type="entry name" value="DUF4785_C"/>
</dbReference>
<protein>
    <submittedName>
        <fullName evidence="3">Conditioned medium factor</fullName>
    </submittedName>
</protein>
<accession>A0ABT0LP45</accession>
<keyword evidence="4" id="KW-1185">Reference proteome</keyword>
<feature type="domain" description="DUF4785" evidence="2">
    <location>
        <begin position="304"/>
        <end position="391"/>
    </location>
</feature>
<sequence>MPKPSLLSFLCSFSSFLCSFSLLSTPLAAAQLQPKQLAGPPEEFAQMRAPDPAGSAILSKSALLPVELAPAGQSARWQGSLPVETGHLRFMVLAGDQAWDASVTAPRIAGARAAAVEPQLQAQRTVLGTAESGASGMRYAVESAQNGAWSLTLQSASPVAQRGYVLMEGDARTQLASYTRNRRQQVGQSLTLNALLSGNDARGATLLATQAGKIATANLRVIDPQGGSRTLPMADDGQHDDGAAGDGVYGGTFQPSAEGTWIAQVIVRGHDQAGQPFVRTSEHVLPVLDTSLRLLGNALSARTAEGTRLSIALPIAARGKAPSHYRVFGQVWGTDAKGKDVPVAWIGGMLTPQQGQLPLSLDERWIARAGARAPFSLRSLRIEDPDHYIPLVQAGTLPLQLPALRRASIARATGAIDESMRMGPRPTALASATAMAQPQAAGSQLVLVHGYCSNGVWPQARFTHASTFLDAKQNRSNDQFAQRIAQFASQWSSFATVAHSQGGMAALHLYTYYWSGLDNASGGRVMQSVGTPYQGTNLSGVLAAVGSWFGVGCGTNADMTYDGAKAWLAGIPADARAKVNYYTTSFAKTNWYTNDYCNAASDLVLNDPEDGTVEQVNAQLPGGVNRGHTTGQCHTTGMRDPAQYLDANRNAVMNANAAR</sequence>
<evidence type="ECO:0000259" key="2">
    <source>
        <dbReference type="Pfam" id="PF20943"/>
    </source>
</evidence>
<dbReference type="NCBIfam" id="NF041940">
    <property type="entry name" value="choice_anch_X"/>
    <property type="match status" value="1"/>
</dbReference>
<dbReference type="EMBL" id="JAMBED010000005">
    <property type="protein sequence ID" value="MCL1550553.1"/>
    <property type="molecule type" value="Genomic_DNA"/>
</dbReference>
<dbReference type="Gene3D" id="3.40.50.1820">
    <property type="entry name" value="alpha/beta hydrolase"/>
    <property type="match status" value="1"/>
</dbReference>
<feature type="chain" id="PRO_5045091295" evidence="1">
    <location>
        <begin position="30"/>
        <end position="659"/>
    </location>
</feature>
<name>A0ABT0LP45_9XANT</name>
<evidence type="ECO:0000313" key="4">
    <source>
        <dbReference type="Proteomes" id="UP001167357"/>
    </source>
</evidence>
<gene>
    <name evidence="3" type="ORF">M3O51_04255</name>
</gene>